<sequence length="258" mass="27384">MMENQPTPITASLFDWPGLAHGFFTRDGGVSTGLYASLNGGVGSNDDPKSVAENRRRMAAHLGVAPTHLLVPYQIHSPDALVVTEPFAERPRCDALATKVPGIGLGVTGADCGMVLFADVEARVVGAAHAGWKGALTGVLEATLAAMEKLGADRAATTAVLGPTIGRESYEVGSEFCERFIAASEDYASFFSASDGEGRFMFDLPGFIGMRLARAGVGCFEDLGLDTYADVARFYSYRRSVHRQEPDYGRLVAAIALV</sequence>
<evidence type="ECO:0000256" key="6">
    <source>
        <dbReference type="ARBA" id="ARBA00022833"/>
    </source>
</evidence>
<dbReference type="SUPFAM" id="SSF64438">
    <property type="entry name" value="CNF1/YfiH-like putative cysteine hydrolases"/>
    <property type="match status" value="1"/>
</dbReference>
<evidence type="ECO:0000256" key="8">
    <source>
        <dbReference type="ARBA" id="ARBA00048968"/>
    </source>
</evidence>
<dbReference type="InterPro" id="IPR038371">
    <property type="entry name" value="Cu_polyphenol_OxRdtase_sf"/>
</dbReference>
<evidence type="ECO:0000256" key="9">
    <source>
        <dbReference type="ARBA" id="ARBA00049893"/>
    </source>
</evidence>
<dbReference type="InterPro" id="IPR011324">
    <property type="entry name" value="Cytotoxic_necrot_fac-like_cat"/>
</dbReference>
<dbReference type="Proteomes" id="UP001626536">
    <property type="component" value="Chromosome"/>
</dbReference>
<name>A0ABZ0HWX9_9HYPH</name>
<comment type="catalytic activity">
    <reaction evidence="9">
        <text>S-methyl-5'-thioadenosine + phosphate = 5-(methylsulfanyl)-alpha-D-ribose 1-phosphate + adenine</text>
        <dbReference type="Rhea" id="RHEA:11852"/>
        <dbReference type="ChEBI" id="CHEBI:16708"/>
        <dbReference type="ChEBI" id="CHEBI:17509"/>
        <dbReference type="ChEBI" id="CHEBI:43474"/>
        <dbReference type="ChEBI" id="CHEBI:58533"/>
        <dbReference type="EC" id="2.4.2.28"/>
    </reaction>
    <physiologicalReaction direction="left-to-right" evidence="9">
        <dbReference type="Rhea" id="RHEA:11853"/>
    </physiologicalReaction>
</comment>
<evidence type="ECO:0000256" key="1">
    <source>
        <dbReference type="ARBA" id="ARBA00000553"/>
    </source>
</evidence>
<evidence type="ECO:0000256" key="2">
    <source>
        <dbReference type="ARBA" id="ARBA00007353"/>
    </source>
</evidence>
<organism evidence="10 11">
    <name type="scientific">Methylocapsa polymorpha</name>
    <dbReference type="NCBI Taxonomy" id="3080828"/>
    <lineage>
        <taxon>Bacteria</taxon>
        <taxon>Pseudomonadati</taxon>
        <taxon>Pseudomonadota</taxon>
        <taxon>Alphaproteobacteria</taxon>
        <taxon>Hyphomicrobiales</taxon>
        <taxon>Beijerinckiaceae</taxon>
        <taxon>Methylocapsa</taxon>
    </lineage>
</organism>
<comment type="catalytic activity">
    <reaction evidence="1">
        <text>inosine + phosphate = alpha-D-ribose 1-phosphate + hypoxanthine</text>
        <dbReference type="Rhea" id="RHEA:27646"/>
        <dbReference type="ChEBI" id="CHEBI:17368"/>
        <dbReference type="ChEBI" id="CHEBI:17596"/>
        <dbReference type="ChEBI" id="CHEBI:43474"/>
        <dbReference type="ChEBI" id="CHEBI:57720"/>
        <dbReference type="EC" id="2.4.2.1"/>
    </reaction>
    <physiologicalReaction direction="left-to-right" evidence="1">
        <dbReference type="Rhea" id="RHEA:27647"/>
    </physiologicalReaction>
</comment>
<keyword evidence="3" id="KW-0808">Transferase</keyword>
<evidence type="ECO:0000256" key="7">
    <source>
        <dbReference type="ARBA" id="ARBA00047989"/>
    </source>
</evidence>
<evidence type="ECO:0000256" key="5">
    <source>
        <dbReference type="ARBA" id="ARBA00022801"/>
    </source>
</evidence>
<evidence type="ECO:0000256" key="3">
    <source>
        <dbReference type="ARBA" id="ARBA00022679"/>
    </source>
</evidence>
<evidence type="ECO:0000256" key="4">
    <source>
        <dbReference type="ARBA" id="ARBA00022723"/>
    </source>
</evidence>
<dbReference type="InterPro" id="IPR003730">
    <property type="entry name" value="Cu_polyphenol_OxRdtase"/>
</dbReference>
<comment type="catalytic activity">
    <reaction evidence="7">
        <text>adenosine + H2O + H(+) = inosine + NH4(+)</text>
        <dbReference type="Rhea" id="RHEA:24408"/>
        <dbReference type="ChEBI" id="CHEBI:15377"/>
        <dbReference type="ChEBI" id="CHEBI:15378"/>
        <dbReference type="ChEBI" id="CHEBI:16335"/>
        <dbReference type="ChEBI" id="CHEBI:17596"/>
        <dbReference type="ChEBI" id="CHEBI:28938"/>
        <dbReference type="EC" id="3.5.4.4"/>
    </reaction>
    <physiologicalReaction direction="left-to-right" evidence="7">
        <dbReference type="Rhea" id="RHEA:24409"/>
    </physiologicalReaction>
</comment>
<evidence type="ECO:0000313" key="11">
    <source>
        <dbReference type="Proteomes" id="UP001626536"/>
    </source>
</evidence>
<proteinExistence type="inferred from homology"/>
<keyword evidence="11" id="KW-1185">Reference proteome</keyword>
<dbReference type="RefSeq" id="WP_407339509.1">
    <property type="nucleotide sequence ID" value="NZ_CP136862.1"/>
</dbReference>
<dbReference type="Gene3D" id="3.60.140.10">
    <property type="entry name" value="CNF1/YfiH-like putative cysteine hydrolases"/>
    <property type="match status" value="1"/>
</dbReference>
<dbReference type="EMBL" id="CP136862">
    <property type="protein sequence ID" value="WOJ91420.1"/>
    <property type="molecule type" value="Genomic_DNA"/>
</dbReference>
<dbReference type="CDD" id="cd16833">
    <property type="entry name" value="YfiH"/>
    <property type="match status" value="1"/>
</dbReference>
<evidence type="ECO:0000313" key="10">
    <source>
        <dbReference type="EMBL" id="WOJ91420.1"/>
    </source>
</evidence>
<dbReference type="Pfam" id="PF02578">
    <property type="entry name" value="Cu-oxidase_4"/>
    <property type="match status" value="1"/>
</dbReference>
<comment type="similarity">
    <text evidence="2">Belongs to the purine nucleoside phosphorylase YfiH/LACC1 family.</text>
</comment>
<dbReference type="PANTHER" id="PTHR30616">
    <property type="entry name" value="UNCHARACTERIZED PROTEIN YFIH"/>
    <property type="match status" value="1"/>
</dbReference>
<reference evidence="10 11" key="1">
    <citation type="submission" date="2023-10" db="EMBL/GenBank/DDBJ databases">
        <title>Novel methanotroph of the genus Methylocapsa from a subarctic wetland.</title>
        <authorList>
            <person name="Belova S.E."/>
            <person name="Oshkin I.Y."/>
            <person name="Miroshnikov K."/>
            <person name="Dedysh S.N."/>
        </authorList>
    </citation>
    <scope>NUCLEOTIDE SEQUENCE [LARGE SCALE GENOMIC DNA]</scope>
    <source>
        <strain evidence="10 11">RX1</strain>
    </source>
</reference>
<keyword evidence="4" id="KW-0479">Metal-binding</keyword>
<gene>
    <name evidence="10" type="ORF">RZS28_01780</name>
</gene>
<comment type="catalytic activity">
    <reaction evidence="8">
        <text>adenosine + phosphate = alpha-D-ribose 1-phosphate + adenine</text>
        <dbReference type="Rhea" id="RHEA:27642"/>
        <dbReference type="ChEBI" id="CHEBI:16335"/>
        <dbReference type="ChEBI" id="CHEBI:16708"/>
        <dbReference type="ChEBI" id="CHEBI:43474"/>
        <dbReference type="ChEBI" id="CHEBI:57720"/>
        <dbReference type="EC" id="2.4.2.1"/>
    </reaction>
    <physiologicalReaction direction="left-to-right" evidence="8">
        <dbReference type="Rhea" id="RHEA:27643"/>
    </physiologicalReaction>
</comment>
<keyword evidence="5" id="KW-0378">Hydrolase</keyword>
<dbReference type="PANTHER" id="PTHR30616:SF2">
    <property type="entry name" value="PURINE NUCLEOSIDE PHOSPHORYLASE LACC1"/>
    <property type="match status" value="1"/>
</dbReference>
<protein>
    <submittedName>
        <fullName evidence="10">Polyphenol oxidase family protein</fullName>
    </submittedName>
</protein>
<accession>A0ABZ0HWX9</accession>
<keyword evidence="6" id="KW-0862">Zinc</keyword>